<dbReference type="EMBL" id="VDCI01000008">
    <property type="protein sequence ID" value="TNJ36152.1"/>
    <property type="molecule type" value="Genomic_DNA"/>
</dbReference>
<organism evidence="1 2">
    <name type="scientific">Prosthecochloris vibrioformis</name>
    <name type="common">Chlorobium vibrioforme</name>
    <dbReference type="NCBI Taxonomy" id="1098"/>
    <lineage>
        <taxon>Bacteria</taxon>
        <taxon>Pseudomonadati</taxon>
        <taxon>Chlorobiota</taxon>
        <taxon>Chlorobiia</taxon>
        <taxon>Chlorobiales</taxon>
        <taxon>Chlorobiaceae</taxon>
        <taxon>Prosthecochloris</taxon>
    </lineage>
</organism>
<accession>A0A5C4RYT8</accession>
<evidence type="ECO:0000313" key="1">
    <source>
        <dbReference type="EMBL" id="TNJ36152.1"/>
    </source>
</evidence>
<evidence type="ECO:0000313" key="2">
    <source>
        <dbReference type="Proteomes" id="UP000309544"/>
    </source>
</evidence>
<protein>
    <submittedName>
        <fullName evidence="1">Uncharacterized protein</fullName>
    </submittedName>
</protein>
<proteinExistence type="predicted"/>
<comment type="caution">
    <text evidence="1">The sequence shown here is derived from an EMBL/GenBank/DDBJ whole genome shotgun (WGS) entry which is preliminary data.</text>
</comment>
<sequence>MQGLPAQIKGFPVITSNFFSTVYHDVSKGKSGGTKIIYNAAKVKGGIKKKDRKIYFDFDGMNQGEVVGSITIQSRKTRADEVDIPTLIYDATNYIDDVRELRKFDVTLLSTTNNISYTLGVDTDSEGLAVSPYATGFINGAAGALTGLLLGGSKSGGVTVPTATLGCTFLVLVDSEENRRVNLTGQAPEDLNLDENGNQRKKFEVIRE</sequence>
<reference evidence="1 2" key="1">
    <citation type="submission" date="2019-05" db="EMBL/GenBank/DDBJ databases">
        <title>Draft Whole-Genome sequence of the green sulfur bacterium Prosthecochloris vibrioformis DSM 260.</title>
        <authorList>
            <person name="Meyer T.E."/>
            <person name="Kyndt J.A."/>
        </authorList>
    </citation>
    <scope>NUCLEOTIDE SEQUENCE [LARGE SCALE GENOMIC DNA]</scope>
    <source>
        <strain evidence="1 2">DSM 260</strain>
    </source>
</reference>
<dbReference type="Proteomes" id="UP000309544">
    <property type="component" value="Unassembled WGS sequence"/>
</dbReference>
<name>A0A5C4RYT8_PROVB</name>
<gene>
    <name evidence="1" type="ORF">FGF68_08855</name>
</gene>
<keyword evidence="2" id="KW-1185">Reference proteome</keyword>
<dbReference type="AlphaFoldDB" id="A0A5C4RYT8"/>